<name>A0A815CLB3_ADIRI</name>
<dbReference type="EMBL" id="CAJNOR010002384">
    <property type="protein sequence ID" value="CAF1286713.1"/>
    <property type="molecule type" value="Genomic_DNA"/>
</dbReference>
<accession>A0A815CLB3</accession>
<organism evidence="3 4">
    <name type="scientific">Adineta ricciae</name>
    <name type="common">Rotifer</name>
    <dbReference type="NCBI Taxonomy" id="249248"/>
    <lineage>
        <taxon>Eukaryota</taxon>
        <taxon>Metazoa</taxon>
        <taxon>Spiralia</taxon>
        <taxon>Gnathifera</taxon>
        <taxon>Rotifera</taxon>
        <taxon>Eurotatoria</taxon>
        <taxon>Bdelloidea</taxon>
        <taxon>Adinetida</taxon>
        <taxon>Adinetidae</taxon>
        <taxon>Adineta</taxon>
    </lineage>
</organism>
<evidence type="ECO:0000313" key="3">
    <source>
        <dbReference type="EMBL" id="CAF1286713.1"/>
    </source>
</evidence>
<dbReference type="EMBL" id="CAJNOJ010000047">
    <property type="protein sequence ID" value="CAF0952059.1"/>
    <property type="molecule type" value="Genomic_DNA"/>
</dbReference>
<comment type="caution">
    <text evidence="3">The sequence shown here is derived from an EMBL/GenBank/DDBJ whole genome shotgun (WGS) entry which is preliminary data.</text>
</comment>
<feature type="region of interest" description="Disordered" evidence="1">
    <location>
        <begin position="23"/>
        <end position="109"/>
    </location>
</feature>
<gene>
    <name evidence="2" type="ORF">EDS130_LOCUS12394</name>
    <name evidence="3" type="ORF">XAT740_LOCUS28110</name>
</gene>
<feature type="compositionally biased region" description="Pro residues" evidence="1">
    <location>
        <begin position="91"/>
        <end position="109"/>
    </location>
</feature>
<feature type="compositionally biased region" description="Polar residues" evidence="1">
    <location>
        <begin position="60"/>
        <end position="83"/>
    </location>
</feature>
<evidence type="ECO:0000313" key="2">
    <source>
        <dbReference type="EMBL" id="CAF0952059.1"/>
    </source>
</evidence>
<dbReference type="AlphaFoldDB" id="A0A815CLB3"/>
<proteinExistence type="predicted"/>
<reference evidence="3" key="1">
    <citation type="submission" date="2021-02" db="EMBL/GenBank/DDBJ databases">
        <authorList>
            <person name="Nowell W R."/>
        </authorList>
    </citation>
    <scope>NUCLEOTIDE SEQUENCE</scope>
</reference>
<evidence type="ECO:0000256" key="1">
    <source>
        <dbReference type="SAM" id="MobiDB-lite"/>
    </source>
</evidence>
<protein>
    <submittedName>
        <fullName evidence="3">Uncharacterized protein</fullName>
    </submittedName>
</protein>
<feature type="compositionally biased region" description="Polar residues" evidence="1">
    <location>
        <begin position="38"/>
        <end position="52"/>
    </location>
</feature>
<evidence type="ECO:0000313" key="4">
    <source>
        <dbReference type="Proteomes" id="UP000663828"/>
    </source>
</evidence>
<sequence>MEQTLNHLKIILTLMYSRIKAGTSQPLKQHDNKPPRHANTTSIPSFNTNTSTRTKRQTKPKSTMQGTEPLARSSNQPHPQTHQSNHRGPPSMVPHPPMTSPTPPHTLIN</sequence>
<keyword evidence="4" id="KW-1185">Reference proteome</keyword>
<dbReference type="Proteomes" id="UP000663852">
    <property type="component" value="Unassembled WGS sequence"/>
</dbReference>
<dbReference type="Proteomes" id="UP000663828">
    <property type="component" value="Unassembled WGS sequence"/>
</dbReference>